<dbReference type="InterPro" id="IPR039702">
    <property type="entry name" value="FPS1-like"/>
</dbReference>
<gene>
    <name evidence="7" type="ORF">ONE63_008117</name>
</gene>
<proteinExistence type="inferred from homology"/>
<evidence type="ECO:0000313" key="8">
    <source>
        <dbReference type="Proteomes" id="UP001075354"/>
    </source>
</evidence>
<keyword evidence="4" id="KW-0460">Magnesium</keyword>
<comment type="caution">
    <text evidence="7">The sequence shown here is derived from an EMBL/GenBank/DDBJ whole genome shotgun (WGS) entry which is preliminary data.</text>
</comment>
<dbReference type="SUPFAM" id="SSF48576">
    <property type="entry name" value="Terpenoid synthases"/>
    <property type="match status" value="1"/>
</dbReference>
<dbReference type="GO" id="GO:0005737">
    <property type="term" value="C:cytoplasm"/>
    <property type="evidence" value="ECO:0007669"/>
    <property type="project" value="TreeGrafter"/>
</dbReference>
<comment type="pathway">
    <text evidence="5">Pheromone biosynthesis.</text>
</comment>
<organism evidence="7 8">
    <name type="scientific">Megalurothrips usitatus</name>
    <name type="common">bean blossom thrips</name>
    <dbReference type="NCBI Taxonomy" id="439358"/>
    <lineage>
        <taxon>Eukaryota</taxon>
        <taxon>Metazoa</taxon>
        <taxon>Ecdysozoa</taxon>
        <taxon>Arthropoda</taxon>
        <taxon>Hexapoda</taxon>
        <taxon>Insecta</taxon>
        <taxon>Pterygota</taxon>
        <taxon>Neoptera</taxon>
        <taxon>Paraneoptera</taxon>
        <taxon>Thysanoptera</taxon>
        <taxon>Terebrantia</taxon>
        <taxon>Thripoidea</taxon>
        <taxon>Thripidae</taxon>
        <taxon>Megalurothrips</taxon>
    </lineage>
</organism>
<evidence type="ECO:0000256" key="1">
    <source>
        <dbReference type="ARBA" id="ARBA00001946"/>
    </source>
</evidence>
<dbReference type="PANTHER" id="PTHR11525:SF0">
    <property type="entry name" value="FARNESYL PYROPHOSPHATE SYNTHASE"/>
    <property type="match status" value="1"/>
</dbReference>
<evidence type="ECO:0000256" key="6">
    <source>
        <dbReference type="RuleBase" id="RU004466"/>
    </source>
</evidence>
<dbReference type="InterPro" id="IPR008949">
    <property type="entry name" value="Isoprenoid_synthase_dom_sf"/>
</dbReference>
<dbReference type="Pfam" id="PF00348">
    <property type="entry name" value="polyprenyl_synt"/>
    <property type="match status" value="1"/>
</dbReference>
<dbReference type="Proteomes" id="UP001075354">
    <property type="component" value="Chromosome 6"/>
</dbReference>
<dbReference type="GO" id="GO:0004337">
    <property type="term" value="F:(2E,6E)-farnesyl diphosphate synthase activity"/>
    <property type="evidence" value="ECO:0007669"/>
    <property type="project" value="TreeGrafter"/>
</dbReference>
<dbReference type="GO" id="GO:0004161">
    <property type="term" value="F:dimethylallyltranstransferase activity"/>
    <property type="evidence" value="ECO:0007669"/>
    <property type="project" value="TreeGrafter"/>
</dbReference>
<evidence type="ECO:0000256" key="5">
    <source>
        <dbReference type="ARBA" id="ARBA00033740"/>
    </source>
</evidence>
<dbReference type="Gene3D" id="1.10.600.10">
    <property type="entry name" value="Farnesyl Diphosphate Synthase"/>
    <property type="match status" value="1"/>
</dbReference>
<keyword evidence="8" id="KW-1185">Reference proteome</keyword>
<protein>
    <recommendedName>
        <fullName evidence="9">Farnesyl pyrophosphate synthase</fullName>
    </recommendedName>
</protein>
<evidence type="ECO:0000256" key="3">
    <source>
        <dbReference type="ARBA" id="ARBA00022723"/>
    </source>
</evidence>
<comment type="cofactor">
    <cofactor evidence="1">
        <name>Mg(2+)</name>
        <dbReference type="ChEBI" id="CHEBI:18420"/>
    </cofactor>
</comment>
<evidence type="ECO:0008006" key="9">
    <source>
        <dbReference type="Google" id="ProtNLM"/>
    </source>
</evidence>
<reference evidence="7" key="1">
    <citation type="submission" date="2022-12" db="EMBL/GenBank/DDBJ databases">
        <title>Chromosome-level genome assembly of the bean flower thrips Megalurothrips usitatus.</title>
        <authorList>
            <person name="Ma L."/>
            <person name="Liu Q."/>
            <person name="Li H."/>
            <person name="Cai W."/>
        </authorList>
    </citation>
    <scope>NUCLEOTIDE SEQUENCE</scope>
    <source>
        <strain evidence="7">Cailab_2022a</strain>
    </source>
</reference>
<keyword evidence="3" id="KW-0479">Metal-binding</keyword>
<dbReference type="CDD" id="cd00867">
    <property type="entry name" value="Trans_IPPS"/>
    <property type="match status" value="1"/>
</dbReference>
<dbReference type="EMBL" id="JAPTSV010000006">
    <property type="protein sequence ID" value="KAJ1526529.1"/>
    <property type="molecule type" value="Genomic_DNA"/>
</dbReference>
<sequence>MDDITDSGNRRWGRKVWWRLPEVGLNAVNDASILEHMGYQILKQEFQDNPNFVELMDLLQRGIMMSSVGRNYDEHVANPQHFDEISPKTYSDVVFLKNTYIAFYLPTMSGLLANGRGKDPRTHRAVTDMAHDLGLMLQFQDDFEDCYNEDEEDPRLDVRTGRCSWPIVAAKERANDKQMKILRDNYGKREKKNVDAVMSVFNDLRIAEVFQTEQEVNFQRIQEKIDQNADILPPAIFNYAFDTMRYYRRILRE</sequence>
<name>A0AAV7XK55_9NEOP</name>
<dbReference type="InterPro" id="IPR000092">
    <property type="entry name" value="Polyprenyl_synt"/>
</dbReference>
<accession>A0AAV7XK55</accession>
<dbReference type="AlphaFoldDB" id="A0AAV7XK55"/>
<dbReference type="GO" id="GO:0045337">
    <property type="term" value="P:farnesyl diphosphate biosynthetic process"/>
    <property type="evidence" value="ECO:0007669"/>
    <property type="project" value="TreeGrafter"/>
</dbReference>
<dbReference type="PANTHER" id="PTHR11525">
    <property type="entry name" value="FARNESYL-PYROPHOSPHATE SYNTHETASE"/>
    <property type="match status" value="1"/>
</dbReference>
<evidence type="ECO:0000256" key="4">
    <source>
        <dbReference type="ARBA" id="ARBA00022842"/>
    </source>
</evidence>
<dbReference type="GO" id="GO:0042811">
    <property type="term" value="P:pheromone biosynthetic process"/>
    <property type="evidence" value="ECO:0007669"/>
    <property type="project" value="UniProtKB-ARBA"/>
</dbReference>
<evidence type="ECO:0000256" key="2">
    <source>
        <dbReference type="ARBA" id="ARBA00022679"/>
    </source>
</evidence>
<evidence type="ECO:0000313" key="7">
    <source>
        <dbReference type="EMBL" id="KAJ1526529.1"/>
    </source>
</evidence>
<keyword evidence="2 6" id="KW-0808">Transferase</keyword>
<comment type="similarity">
    <text evidence="6">Belongs to the FPP/GGPP synthase family.</text>
</comment>
<dbReference type="GO" id="GO:0046872">
    <property type="term" value="F:metal ion binding"/>
    <property type="evidence" value="ECO:0007669"/>
    <property type="project" value="UniProtKB-KW"/>
</dbReference>